<evidence type="ECO:0000256" key="1">
    <source>
        <dbReference type="SAM" id="MobiDB-lite"/>
    </source>
</evidence>
<accession>A0A1D1W4D0</accession>
<comment type="caution">
    <text evidence="2">The sequence shown here is derived from an EMBL/GenBank/DDBJ whole genome shotgun (WGS) entry which is preliminary data.</text>
</comment>
<sequence length="117" mass="13385">MDSDHLNKSYATGRQRQQPRPTPTVQHQSIVFFRKSAGMSEEDFDITDEGFSNLRLLLRPEELKKFSIEARMALKNRFALANGKRRVNLVNREEPSSSSRQRVGRSTSCDPSTWAEG</sequence>
<reference evidence="2 3" key="1">
    <citation type="journal article" date="2016" name="Nat. Commun.">
        <title>Extremotolerant tardigrade genome and improved radiotolerance of human cultured cells by tardigrade-unique protein.</title>
        <authorList>
            <person name="Hashimoto T."/>
            <person name="Horikawa D.D."/>
            <person name="Saito Y."/>
            <person name="Kuwahara H."/>
            <person name="Kozuka-Hata H."/>
            <person name="Shin-I T."/>
            <person name="Minakuchi Y."/>
            <person name="Ohishi K."/>
            <person name="Motoyama A."/>
            <person name="Aizu T."/>
            <person name="Enomoto A."/>
            <person name="Kondo K."/>
            <person name="Tanaka S."/>
            <person name="Hara Y."/>
            <person name="Koshikawa S."/>
            <person name="Sagara H."/>
            <person name="Miura T."/>
            <person name="Yokobori S."/>
            <person name="Miyagawa K."/>
            <person name="Suzuki Y."/>
            <person name="Kubo T."/>
            <person name="Oyama M."/>
            <person name="Kohara Y."/>
            <person name="Fujiyama A."/>
            <person name="Arakawa K."/>
            <person name="Katayama T."/>
            <person name="Toyoda A."/>
            <person name="Kunieda T."/>
        </authorList>
    </citation>
    <scope>NUCLEOTIDE SEQUENCE [LARGE SCALE GENOMIC DNA]</scope>
    <source>
        <strain evidence="2 3">YOKOZUNA-1</strain>
    </source>
</reference>
<dbReference type="AlphaFoldDB" id="A0A1D1W4D0"/>
<feature type="region of interest" description="Disordered" evidence="1">
    <location>
        <begin position="90"/>
        <end position="117"/>
    </location>
</feature>
<feature type="compositionally biased region" description="Polar residues" evidence="1">
    <location>
        <begin position="96"/>
        <end position="111"/>
    </location>
</feature>
<evidence type="ECO:0000313" key="3">
    <source>
        <dbReference type="Proteomes" id="UP000186922"/>
    </source>
</evidence>
<organism evidence="2 3">
    <name type="scientific">Ramazzottius varieornatus</name>
    <name type="common">Water bear</name>
    <name type="synonym">Tardigrade</name>
    <dbReference type="NCBI Taxonomy" id="947166"/>
    <lineage>
        <taxon>Eukaryota</taxon>
        <taxon>Metazoa</taxon>
        <taxon>Ecdysozoa</taxon>
        <taxon>Tardigrada</taxon>
        <taxon>Eutardigrada</taxon>
        <taxon>Parachela</taxon>
        <taxon>Hypsibioidea</taxon>
        <taxon>Ramazzottiidae</taxon>
        <taxon>Ramazzottius</taxon>
    </lineage>
</organism>
<dbReference type="EMBL" id="BDGG01000017">
    <property type="protein sequence ID" value="GAV08345.1"/>
    <property type="molecule type" value="Genomic_DNA"/>
</dbReference>
<protein>
    <submittedName>
        <fullName evidence="2">Uncharacterized protein</fullName>
    </submittedName>
</protein>
<dbReference type="Proteomes" id="UP000186922">
    <property type="component" value="Unassembled WGS sequence"/>
</dbReference>
<name>A0A1D1W4D0_RAMVA</name>
<gene>
    <name evidence="2" type="primary">RvY_18055-1</name>
    <name evidence="2" type="synonym">RvY_18055.1</name>
    <name evidence="2" type="ORF">RvY_18055</name>
</gene>
<feature type="region of interest" description="Disordered" evidence="1">
    <location>
        <begin position="1"/>
        <end position="27"/>
    </location>
</feature>
<evidence type="ECO:0000313" key="2">
    <source>
        <dbReference type="EMBL" id="GAV08345.1"/>
    </source>
</evidence>
<proteinExistence type="predicted"/>
<keyword evidence="3" id="KW-1185">Reference proteome</keyword>